<keyword evidence="1" id="KW-1133">Transmembrane helix</keyword>
<accession>A0ABT2V355</accession>
<keyword evidence="3" id="KW-1185">Reference proteome</keyword>
<dbReference type="RefSeq" id="WP_262563208.1">
    <property type="nucleotide sequence ID" value="NZ_JAOQJF010000046.1"/>
</dbReference>
<evidence type="ECO:0000256" key="1">
    <source>
        <dbReference type="SAM" id="Phobius"/>
    </source>
</evidence>
<reference evidence="2 3" key="1">
    <citation type="journal article" date="2021" name="ISME Commun">
        <title>Automated analysis of genomic sequences facilitates high-throughput and comprehensive description of bacteria.</title>
        <authorList>
            <person name="Hitch T.C.A."/>
        </authorList>
    </citation>
    <scope>NUCLEOTIDE SEQUENCE [LARGE SCALE GENOMIC DNA]</scope>
    <source>
        <strain evidence="3">f_CCE</strain>
    </source>
</reference>
<dbReference type="Proteomes" id="UP001652395">
    <property type="component" value="Unassembled WGS sequence"/>
</dbReference>
<gene>
    <name evidence="2" type="ORF">OCV69_15235</name>
</gene>
<name>A0ABT2V355_9FIRM</name>
<evidence type="ECO:0000313" key="3">
    <source>
        <dbReference type="Proteomes" id="UP001652395"/>
    </source>
</evidence>
<proteinExistence type="predicted"/>
<protein>
    <submittedName>
        <fullName evidence="2">Uncharacterized protein</fullName>
    </submittedName>
</protein>
<comment type="caution">
    <text evidence="2">The sequence shown here is derived from an EMBL/GenBank/DDBJ whole genome shotgun (WGS) entry which is preliminary data.</text>
</comment>
<keyword evidence="1" id="KW-0472">Membrane</keyword>
<evidence type="ECO:0000313" key="2">
    <source>
        <dbReference type="EMBL" id="MCU6801262.1"/>
    </source>
</evidence>
<keyword evidence="1" id="KW-0812">Transmembrane</keyword>
<feature type="transmembrane region" description="Helical" evidence="1">
    <location>
        <begin position="13"/>
        <end position="37"/>
    </location>
</feature>
<feature type="non-terminal residue" evidence="2">
    <location>
        <position position="1"/>
    </location>
</feature>
<sequence length="69" mass="8134">FIRIFRVLHTVQFSRFCAVLVFLSDSLASLSQLFLFVKSFFKLFSKFLSAFSILELQAQKEGFEPSRRY</sequence>
<dbReference type="EMBL" id="JAOQJF010000046">
    <property type="protein sequence ID" value="MCU6801262.1"/>
    <property type="molecule type" value="Genomic_DNA"/>
</dbReference>
<organism evidence="2 3">
    <name type="scientific">Alitiscatomonas aceti</name>
    <dbReference type="NCBI Taxonomy" id="2981724"/>
    <lineage>
        <taxon>Bacteria</taxon>
        <taxon>Bacillati</taxon>
        <taxon>Bacillota</taxon>
        <taxon>Clostridia</taxon>
        <taxon>Lachnospirales</taxon>
        <taxon>Lachnospiraceae</taxon>
        <taxon>Alitiscatomonas</taxon>
    </lineage>
</organism>